<dbReference type="CDD" id="cd02525">
    <property type="entry name" value="Succinoglycan_BP_ExoA"/>
    <property type="match status" value="1"/>
</dbReference>
<dbReference type="PANTHER" id="PTHR43630:SF1">
    <property type="entry name" value="POLY-BETA-1,6-N-ACETYL-D-GLUCOSAMINE SYNTHASE"/>
    <property type="match status" value="1"/>
</dbReference>
<organism evidence="6 7">
    <name type="scientific">Laedolimicola ammoniilytica</name>
    <dbReference type="NCBI Taxonomy" id="2981771"/>
    <lineage>
        <taxon>Bacteria</taxon>
        <taxon>Bacillati</taxon>
        <taxon>Bacillota</taxon>
        <taxon>Clostridia</taxon>
        <taxon>Lachnospirales</taxon>
        <taxon>Lachnospiraceae</taxon>
        <taxon>Laedolimicola</taxon>
    </lineage>
</organism>
<dbReference type="SUPFAM" id="SSF53448">
    <property type="entry name" value="Nucleotide-diphospho-sugar transferases"/>
    <property type="match status" value="1"/>
</dbReference>
<comment type="similarity">
    <text evidence="1">Belongs to the glycosyltransferase 2 family.</text>
</comment>
<accession>A0ABT2S1H6</accession>
<sequence>MERDWHYGENCGGRGEVIKIPMENKLKVTLGVIAYNEEKYLPDLLDCILKQSYPAELLEIILVDGKSEDKTYEVMKNFEKKYSQFEKVLVVTNEKRTQPAGWNVVIRYMTGDILIRVDAHALIPENFIENNVRRLESGEVVCGGPRTNIIDENTAWKRTLLTAEQSMFGSGIAPYRRESKDEVKYVKSVFHAAYRKEVIDKVGMFNESLLRTEDNEYHYRIREAGYRICYDESIVSFYQTRNTLKKMIKQKYANGYWIGKTAWICPKCLSLYHFVPGAFVISILATGCLSLVGIKCFFRMLLGLYGCCCGILTLLCFIKERFLLSNLLLEAIFPILHISYGVGTLKGLVEGRCDE</sequence>
<dbReference type="EMBL" id="JAOQKC010000033">
    <property type="protein sequence ID" value="MCU6698445.1"/>
    <property type="molecule type" value="Genomic_DNA"/>
</dbReference>
<dbReference type="Proteomes" id="UP001652461">
    <property type="component" value="Unassembled WGS sequence"/>
</dbReference>
<keyword evidence="4" id="KW-1133">Transmembrane helix</keyword>
<evidence type="ECO:0000313" key="7">
    <source>
        <dbReference type="Proteomes" id="UP001652461"/>
    </source>
</evidence>
<feature type="domain" description="Glycosyltransferase 2-like" evidence="5">
    <location>
        <begin position="31"/>
        <end position="202"/>
    </location>
</feature>
<dbReference type="PANTHER" id="PTHR43630">
    <property type="entry name" value="POLY-BETA-1,6-N-ACETYL-D-GLUCOSAMINE SYNTHASE"/>
    <property type="match status" value="1"/>
</dbReference>
<dbReference type="InterPro" id="IPR001173">
    <property type="entry name" value="Glyco_trans_2-like"/>
</dbReference>
<protein>
    <submittedName>
        <fullName evidence="6">Glycosyltransferase family 2 protein</fullName>
    </submittedName>
</protein>
<keyword evidence="4" id="KW-0812">Transmembrane</keyword>
<gene>
    <name evidence="6" type="ORF">OCV63_16385</name>
</gene>
<comment type="caution">
    <text evidence="6">The sequence shown here is derived from an EMBL/GenBank/DDBJ whole genome shotgun (WGS) entry which is preliminary data.</text>
</comment>
<feature type="transmembrane region" description="Helical" evidence="4">
    <location>
        <begin position="271"/>
        <end position="294"/>
    </location>
</feature>
<reference evidence="6 7" key="1">
    <citation type="journal article" date="2021" name="ISME Commun">
        <title>Automated analysis of genomic sequences facilitates high-throughput and comprehensive description of bacteria.</title>
        <authorList>
            <person name="Hitch T.C.A."/>
        </authorList>
    </citation>
    <scope>NUCLEOTIDE SEQUENCE [LARGE SCALE GENOMIC DNA]</scope>
    <source>
        <strain evidence="6 7">Sanger_04</strain>
    </source>
</reference>
<keyword evidence="2" id="KW-0328">Glycosyltransferase</keyword>
<evidence type="ECO:0000256" key="1">
    <source>
        <dbReference type="ARBA" id="ARBA00006739"/>
    </source>
</evidence>
<dbReference type="Gene3D" id="3.90.550.10">
    <property type="entry name" value="Spore Coat Polysaccharide Biosynthesis Protein SpsA, Chain A"/>
    <property type="match status" value="1"/>
</dbReference>
<feature type="transmembrane region" description="Helical" evidence="4">
    <location>
        <begin position="300"/>
        <end position="318"/>
    </location>
</feature>
<evidence type="ECO:0000259" key="5">
    <source>
        <dbReference type="Pfam" id="PF00535"/>
    </source>
</evidence>
<evidence type="ECO:0000256" key="4">
    <source>
        <dbReference type="SAM" id="Phobius"/>
    </source>
</evidence>
<keyword evidence="7" id="KW-1185">Reference proteome</keyword>
<evidence type="ECO:0000313" key="6">
    <source>
        <dbReference type="EMBL" id="MCU6698445.1"/>
    </source>
</evidence>
<dbReference type="InterPro" id="IPR029044">
    <property type="entry name" value="Nucleotide-diphossugar_trans"/>
</dbReference>
<proteinExistence type="inferred from homology"/>
<keyword evidence="4" id="KW-0472">Membrane</keyword>
<dbReference type="RefSeq" id="WP_262670934.1">
    <property type="nucleotide sequence ID" value="NZ_JAOQKC010000033.1"/>
</dbReference>
<evidence type="ECO:0000256" key="3">
    <source>
        <dbReference type="ARBA" id="ARBA00022679"/>
    </source>
</evidence>
<evidence type="ECO:0000256" key="2">
    <source>
        <dbReference type="ARBA" id="ARBA00022676"/>
    </source>
</evidence>
<name>A0ABT2S1H6_9FIRM</name>
<dbReference type="Pfam" id="PF00535">
    <property type="entry name" value="Glycos_transf_2"/>
    <property type="match status" value="1"/>
</dbReference>
<keyword evidence="3" id="KW-0808">Transferase</keyword>